<feature type="compositionally biased region" description="Basic and acidic residues" evidence="3">
    <location>
        <begin position="34"/>
        <end position="47"/>
    </location>
</feature>
<comment type="similarity">
    <text evidence="2">Belongs to the eukaryotic/archaeal RNase P protein component 1 family.</text>
</comment>
<dbReference type="InterPro" id="IPR023534">
    <property type="entry name" value="Rof/RNase_P-like"/>
</dbReference>
<reference evidence="4" key="3">
    <citation type="submission" date="2020-12" db="UniProtKB">
        <authorList>
            <consortium name="EnsemblPlants"/>
        </authorList>
    </citation>
    <scope>IDENTIFICATION</scope>
</reference>
<dbReference type="InParanoid" id="A0A7I4C8P0"/>
<dbReference type="GeneID" id="112274812"/>
<organism evidence="4 5">
    <name type="scientific">Physcomitrium patens</name>
    <name type="common">Spreading-leaved earth moss</name>
    <name type="synonym">Physcomitrella patens</name>
    <dbReference type="NCBI Taxonomy" id="3218"/>
    <lineage>
        <taxon>Eukaryota</taxon>
        <taxon>Viridiplantae</taxon>
        <taxon>Streptophyta</taxon>
        <taxon>Embryophyta</taxon>
        <taxon>Bryophyta</taxon>
        <taxon>Bryophytina</taxon>
        <taxon>Bryopsida</taxon>
        <taxon>Funariidae</taxon>
        <taxon>Funariales</taxon>
        <taxon>Funariaceae</taxon>
        <taxon>Physcomitrium</taxon>
    </lineage>
</organism>
<accession>A0A7I4C8P0</accession>
<gene>
    <name evidence="4" type="primary">LOC112274812</name>
</gene>
<reference evidence="4 5" key="1">
    <citation type="journal article" date="2008" name="Science">
        <title>The Physcomitrella genome reveals evolutionary insights into the conquest of land by plants.</title>
        <authorList>
            <person name="Rensing S."/>
            <person name="Lang D."/>
            <person name="Zimmer A."/>
            <person name="Terry A."/>
            <person name="Salamov A."/>
            <person name="Shapiro H."/>
            <person name="Nishiyama T."/>
            <person name="Perroud P.-F."/>
            <person name="Lindquist E."/>
            <person name="Kamisugi Y."/>
            <person name="Tanahashi T."/>
            <person name="Sakakibara K."/>
            <person name="Fujita T."/>
            <person name="Oishi K."/>
            <person name="Shin-I T."/>
            <person name="Kuroki Y."/>
            <person name="Toyoda A."/>
            <person name="Suzuki Y."/>
            <person name="Hashimoto A."/>
            <person name="Yamaguchi K."/>
            <person name="Sugano A."/>
            <person name="Kohara Y."/>
            <person name="Fujiyama A."/>
            <person name="Anterola A."/>
            <person name="Aoki S."/>
            <person name="Ashton N."/>
            <person name="Barbazuk W.B."/>
            <person name="Barker E."/>
            <person name="Bennetzen J."/>
            <person name="Bezanilla M."/>
            <person name="Blankenship R."/>
            <person name="Cho S.H."/>
            <person name="Dutcher S."/>
            <person name="Estelle M."/>
            <person name="Fawcett J.A."/>
            <person name="Gundlach H."/>
            <person name="Hanada K."/>
            <person name="Heyl A."/>
            <person name="Hicks K.A."/>
            <person name="Hugh J."/>
            <person name="Lohr M."/>
            <person name="Mayer K."/>
            <person name="Melkozernov A."/>
            <person name="Murata T."/>
            <person name="Nelson D."/>
            <person name="Pils B."/>
            <person name="Prigge M."/>
            <person name="Reiss B."/>
            <person name="Renner T."/>
            <person name="Rombauts S."/>
            <person name="Rushton P."/>
            <person name="Sanderfoot A."/>
            <person name="Schween G."/>
            <person name="Shiu S.-H."/>
            <person name="Stueber K."/>
            <person name="Theodoulou F.L."/>
            <person name="Tu H."/>
            <person name="Van de Peer Y."/>
            <person name="Verrier P.J."/>
            <person name="Waters E."/>
            <person name="Wood A."/>
            <person name="Yang L."/>
            <person name="Cove D."/>
            <person name="Cuming A."/>
            <person name="Hasebe M."/>
            <person name="Lucas S."/>
            <person name="Mishler D.B."/>
            <person name="Reski R."/>
            <person name="Grigoriev I."/>
            <person name="Quatrano R.S."/>
            <person name="Boore J.L."/>
        </authorList>
    </citation>
    <scope>NUCLEOTIDE SEQUENCE [LARGE SCALE GENOMIC DNA]</scope>
    <source>
        <strain evidence="4 5">cv. Gransden 2004</strain>
    </source>
</reference>
<name>A0A7I4C8P0_PHYPA</name>
<sequence length="274" mass="30685">MRVSKAMAGQDNVRKWYMRQHASSTPATAPVKIGDSKGEEKKVKGPSDRTYAKLSPFVFKGPLVSNLLLPKAVSNSSVDSVVQELLTSNAKTAGNIAGTIDNRLMDRPYLLDNPATHGGAVERAKDRALRARSKRSAKHFSLRQHRLAGSYDLFARYHKYDLYLPMHEMWEEYAKSLLVGECNDSKLRPRLLAADLHGAILAVVESKDTYYAGIQGIMIRETDNTFGIITPQDKFRVVPKSGSVFMLQLDSLRITLFGNNLSSRQLHPRKRQQV</sequence>
<dbReference type="InterPro" id="IPR002730">
    <property type="entry name" value="Rpp29/RNP1"/>
</dbReference>
<comment type="subcellular location">
    <subcellularLocation>
        <location evidence="1">Nucleus</location>
    </subcellularLocation>
</comment>
<dbReference type="GO" id="GO:0000172">
    <property type="term" value="C:ribonuclease MRP complex"/>
    <property type="evidence" value="ECO:0000318"/>
    <property type="project" value="GO_Central"/>
</dbReference>
<reference evidence="4 5" key="2">
    <citation type="journal article" date="2018" name="Plant J.">
        <title>The Physcomitrella patens chromosome-scale assembly reveals moss genome structure and evolution.</title>
        <authorList>
            <person name="Lang D."/>
            <person name="Ullrich K.K."/>
            <person name="Murat F."/>
            <person name="Fuchs J."/>
            <person name="Jenkins J."/>
            <person name="Haas F.B."/>
            <person name="Piednoel M."/>
            <person name="Gundlach H."/>
            <person name="Van Bel M."/>
            <person name="Meyberg R."/>
            <person name="Vives C."/>
            <person name="Morata J."/>
            <person name="Symeonidi A."/>
            <person name="Hiss M."/>
            <person name="Muchero W."/>
            <person name="Kamisugi Y."/>
            <person name="Saleh O."/>
            <person name="Blanc G."/>
            <person name="Decker E.L."/>
            <person name="van Gessel N."/>
            <person name="Grimwood J."/>
            <person name="Hayes R.D."/>
            <person name="Graham S.W."/>
            <person name="Gunter L.E."/>
            <person name="McDaniel S.F."/>
            <person name="Hoernstein S.N.W."/>
            <person name="Larsson A."/>
            <person name="Li F.W."/>
            <person name="Perroud P.F."/>
            <person name="Phillips J."/>
            <person name="Ranjan P."/>
            <person name="Rokshar D.S."/>
            <person name="Rothfels C.J."/>
            <person name="Schneider L."/>
            <person name="Shu S."/>
            <person name="Stevenson D.W."/>
            <person name="Thummler F."/>
            <person name="Tillich M."/>
            <person name="Villarreal Aguilar J.C."/>
            <person name="Widiez T."/>
            <person name="Wong G.K."/>
            <person name="Wymore A."/>
            <person name="Zhang Y."/>
            <person name="Zimmer A.D."/>
            <person name="Quatrano R.S."/>
            <person name="Mayer K.F.X."/>
            <person name="Goodstein D."/>
            <person name="Casacuberta J.M."/>
            <person name="Vandepoele K."/>
            <person name="Reski R."/>
            <person name="Cuming A.C."/>
            <person name="Tuskan G.A."/>
            <person name="Maumus F."/>
            <person name="Salse J."/>
            <person name="Schmutz J."/>
            <person name="Rensing S.A."/>
        </authorList>
    </citation>
    <scope>NUCLEOTIDE SEQUENCE [LARGE SCALE GENOMIC DNA]</scope>
    <source>
        <strain evidence="4 5">cv. Gransden 2004</strain>
    </source>
</reference>
<dbReference type="RefSeq" id="XP_073386151.1">
    <property type="nucleotide sequence ID" value="XM_073530050.1"/>
</dbReference>
<protein>
    <submittedName>
        <fullName evidence="4">Uncharacterized protein</fullName>
    </submittedName>
</protein>
<feature type="region of interest" description="Disordered" evidence="3">
    <location>
        <begin position="19"/>
        <end position="47"/>
    </location>
</feature>
<dbReference type="SUPFAM" id="SSF101744">
    <property type="entry name" value="Rof/RNase P subunit-like"/>
    <property type="match status" value="1"/>
</dbReference>
<proteinExistence type="inferred from homology"/>
<dbReference type="Gene3D" id="2.30.30.210">
    <property type="entry name" value="Ribonuclease P/MRP, subunit p29"/>
    <property type="match status" value="1"/>
</dbReference>
<dbReference type="Proteomes" id="UP000006727">
    <property type="component" value="Chromosome 22"/>
</dbReference>
<evidence type="ECO:0000313" key="5">
    <source>
        <dbReference type="Proteomes" id="UP000006727"/>
    </source>
</evidence>
<dbReference type="GO" id="GO:0001682">
    <property type="term" value="P:tRNA 5'-leader removal"/>
    <property type="evidence" value="ECO:0007669"/>
    <property type="project" value="InterPro"/>
</dbReference>
<dbReference type="PANTHER" id="PTHR13348:SF0">
    <property type="entry name" value="RIBONUCLEASE P PROTEIN SUBUNIT P29"/>
    <property type="match status" value="1"/>
</dbReference>
<keyword evidence="5" id="KW-1185">Reference proteome</keyword>
<dbReference type="FunCoup" id="A0A7I4C8P0">
    <property type="interactions" value="265"/>
</dbReference>
<dbReference type="InterPro" id="IPR016848">
    <property type="entry name" value="RNase_P/MRP_Rpp29-subunit"/>
</dbReference>
<dbReference type="AlphaFoldDB" id="A0A7I4C8P0"/>
<dbReference type="EMBL" id="ABEU02000022">
    <property type="status" value="NOT_ANNOTATED_CDS"/>
    <property type="molecule type" value="Genomic_DNA"/>
</dbReference>
<evidence type="ECO:0000313" key="4">
    <source>
        <dbReference type="EnsemblPlants" id="Pp3c22_13580V3.4"/>
    </source>
</evidence>
<dbReference type="Gramene" id="Pp3c22_13580V3.4">
    <property type="protein sequence ID" value="Pp3c22_13580V3.4"/>
    <property type="gene ID" value="Pp3c22_13580"/>
</dbReference>
<dbReference type="GO" id="GO:0033204">
    <property type="term" value="F:ribonuclease P RNA binding"/>
    <property type="evidence" value="ECO:0000318"/>
    <property type="project" value="GO_Central"/>
</dbReference>
<evidence type="ECO:0000256" key="2">
    <source>
        <dbReference type="ARBA" id="ARBA00006181"/>
    </source>
</evidence>
<dbReference type="GO" id="GO:0006364">
    <property type="term" value="P:rRNA processing"/>
    <property type="evidence" value="ECO:0000318"/>
    <property type="project" value="GO_Central"/>
</dbReference>
<dbReference type="Pfam" id="PF01868">
    <property type="entry name" value="RNase_P-MRP_p29"/>
    <property type="match status" value="1"/>
</dbReference>
<dbReference type="InterPro" id="IPR036980">
    <property type="entry name" value="RNase_P/MRP_Rpp29_sf"/>
</dbReference>
<dbReference type="PANTHER" id="PTHR13348">
    <property type="entry name" value="RIBONUCLEASE P SUBUNIT P29"/>
    <property type="match status" value="1"/>
</dbReference>
<dbReference type="GO" id="GO:0030677">
    <property type="term" value="C:ribonuclease P complex"/>
    <property type="evidence" value="ECO:0000318"/>
    <property type="project" value="GO_Central"/>
</dbReference>
<dbReference type="EnsemblPlants" id="Pp3c22_13580V3.4">
    <property type="protein sequence ID" value="Pp3c22_13580V3.4"/>
    <property type="gene ID" value="Pp3c22_13580"/>
</dbReference>
<dbReference type="SMART" id="SM00538">
    <property type="entry name" value="POP4"/>
    <property type="match status" value="1"/>
</dbReference>
<evidence type="ECO:0000256" key="1">
    <source>
        <dbReference type="ARBA" id="ARBA00004123"/>
    </source>
</evidence>
<evidence type="ECO:0000256" key="3">
    <source>
        <dbReference type="SAM" id="MobiDB-lite"/>
    </source>
</evidence>
<dbReference type="GO" id="GO:0005634">
    <property type="term" value="C:nucleus"/>
    <property type="evidence" value="ECO:0007669"/>
    <property type="project" value="UniProtKB-SubCell"/>
</dbReference>